<proteinExistence type="predicted"/>
<reference evidence="1" key="1">
    <citation type="submission" date="2024-02" db="EMBL/GenBank/DDBJ databases">
        <title>Metagenome Assembled Genome of Zalaria obscura JY119.</title>
        <authorList>
            <person name="Vighnesh L."/>
            <person name="Jagadeeshwari U."/>
            <person name="Venkata Ramana C."/>
            <person name="Sasikala C."/>
        </authorList>
    </citation>
    <scope>NUCLEOTIDE SEQUENCE</scope>
    <source>
        <strain evidence="1">JY119</strain>
    </source>
</reference>
<evidence type="ECO:0000313" key="1">
    <source>
        <dbReference type="EMBL" id="KAK8192725.1"/>
    </source>
</evidence>
<gene>
    <name evidence="1" type="ORF">M8818_007897</name>
</gene>
<accession>A0ACC3S3U9</accession>
<dbReference type="Proteomes" id="UP001320706">
    <property type="component" value="Unassembled WGS sequence"/>
</dbReference>
<organism evidence="1 2">
    <name type="scientific">Zalaria obscura</name>
    <dbReference type="NCBI Taxonomy" id="2024903"/>
    <lineage>
        <taxon>Eukaryota</taxon>
        <taxon>Fungi</taxon>
        <taxon>Dikarya</taxon>
        <taxon>Ascomycota</taxon>
        <taxon>Pezizomycotina</taxon>
        <taxon>Dothideomycetes</taxon>
        <taxon>Dothideomycetidae</taxon>
        <taxon>Dothideales</taxon>
        <taxon>Zalariaceae</taxon>
        <taxon>Zalaria</taxon>
    </lineage>
</organism>
<protein>
    <submittedName>
        <fullName evidence="1">Uncharacterized protein</fullName>
    </submittedName>
</protein>
<sequence>MVLKLEESSAPTRHKFKASSSFPPIPQYICTEAITRNSRLKRAVDDMIQHGVYLQQHLKDLEEEPYDTLWRPSHQDKLIEEIKEEAKAFPNKEAYLNDLRLDMETRYKSVARELKEWQDELDVYEKVYPRIGKSQGTLVGDELELASPQTADDFDEPLVDEEVAAADVEDDTGELAAHYKESDPSEGWEDIARQVEEQTEKERMG</sequence>
<comment type="caution">
    <text evidence="1">The sequence shown here is derived from an EMBL/GenBank/DDBJ whole genome shotgun (WGS) entry which is preliminary data.</text>
</comment>
<keyword evidence="2" id="KW-1185">Reference proteome</keyword>
<evidence type="ECO:0000313" key="2">
    <source>
        <dbReference type="Proteomes" id="UP001320706"/>
    </source>
</evidence>
<dbReference type="EMBL" id="JAMKPW020000044">
    <property type="protein sequence ID" value="KAK8192725.1"/>
    <property type="molecule type" value="Genomic_DNA"/>
</dbReference>
<name>A0ACC3S3U9_9PEZI</name>